<keyword evidence="9" id="KW-0812">Transmembrane</keyword>
<comment type="cofactor">
    <cofactor evidence="3">
        <name>heme b</name>
        <dbReference type="ChEBI" id="CHEBI:60344"/>
    </cofactor>
</comment>
<dbReference type="GO" id="GO:0016020">
    <property type="term" value="C:membrane"/>
    <property type="evidence" value="ECO:0007669"/>
    <property type="project" value="UniProtKB-SubCell"/>
</dbReference>
<evidence type="ECO:0000256" key="1">
    <source>
        <dbReference type="ARBA" id="ARBA00000189"/>
    </source>
</evidence>
<dbReference type="Proteomes" id="UP001054252">
    <property type="component" value="Unassembled WGS sequence"/>
</dbReference>
<evidence type="ECO:0000256" key="9">
    <source>
        <dbReference type="ARBA" id="ARBA00022692"/>
    </source>
</evidence>
<evidence type="ECO:0000313" key="23">
    <source>
        <dbReference type="Proteomes" id="UP001054252"/>
    </source>
</evidence>
<dbReference type="Pfam" id="PF00141">
    <property type="entry name" value="peroxidase"/>
    <property type="match status" value="1"/>
</dbReference>
<dbReference type="InterPro" id="IPR000823">
    <property type="entry name" value="Peroxidase_pln"/>
</dbReference>
<reference evidence="22 23" key="1">
    <citation type="journal article" date="2021" name="Commun. Biol.">
        <title>The genome of Shorea leprosula (Dipterocarpaceae) highlights the ecological relevance of drought in aseasonal tropical rainforests.</title>
        <authorList>
            <person name="Ng K.K.S."/>
            <person name="Kobayashi M.J."/>
            <person name="Fawcett J.A."/>
            <person name="Hatakeyama M."/>
            <person name="Paape T."/>
            <person name="Ng C.H."/>
            <person name="Ang C.C."/>
            <person name="Tnah L.H."/>
            <person name="Lee C.T."/>
            <person name="Nishiyama T."/>
            <person name="Sese J."/>
            <person name="O'Brien M.J."/>
            <person name="Copetti D."/>
            <person name="Mohd Noor M.I."/>
            <person name="Ong R.C."/>
            <person name="Putra M."/>
            <person name="Sireger I.Z."/>
            <person name="Indrioko S."/>
            <person name="Kosugi Y."/>
            <person name="Izuno A."/>
            <person name="Isagi Y."/>
            <person name="Lee S.L."/>
            <person name="Shimizu K.K."/>
        </authorList>
    </citation>
    <scope>NUCLEOTIDE SEQUENCE [LARGE SCALE GENOMIC DNA]</scope>
    <source>
        <strain evidence="22">214</strain>
    </source>
</reference>
<evidence type="ECO:0000256" key="5">
    <source>
        <dbReference type="ARBA" id="ARBA00012313"/>
    </source>
</evidence>
<dbReference type="AlphaFoldDB" id="A0AAV5L7I3"/>
<evidence type="ECO:0000256" key="15">
    <source>
        <dbReference type="ARBA" id="ARBA00023004"/>
    </source>
</evidence>
<evidence type="ECO:0000256" key="14">
    <source>
        <dbReference type="ARBA" id="ARBA00023002"/>
    </source>
</evidence>
<evidence type="ECO:0000256" key="6">
    <source>
        <dbReference type="ARBA" id="ARBA00022559"/>
    </source>
</evidence>
<dbReference type="EC" id="1.11.1.7" evidence="5"/>
<feature type="signal peptide" evidence="20">
    <location>
        <begin position="1"/>
        <end position="24"/>
    </location>
</feature>
<dbReference type="GO" id="GO:0046872">
    <property type="term" value="F:metal ion binding"/>
    <property type="evidence" value="ECO:0007669"/>
    <property type="project" value="UniProtKB-KW"/>
</dbReference>
<evidence type="ECO:0000256" key="13">
    <source>
        <dbReference type="ARBA" id="ARBA00022989"/>
    </source>
</evidence>
<keyword evidence="8" id="KW-0349">Heme</keyword>
<keyword evidence="23" id="KW-1185">Reference proteome</keyword>
<dbReference type="GO" id="GO:0140825">
    <property type="term" value="F:lactoperoxidase activity"/>
    <property type="evidence" value="ECO:0007669"/>
    <property type="project" value="UniProtKB-EC"/>
</dbReference>
<dbReference type="PROSITE" id="PS50873">
    <property type="entry name" value="PEROXIDASE_4"/>
    <property type="match status" value="1"/>
</dbReference>
<keyword evidence="18" id="KW-0325">Glycoprotein</keyword>
<evidence type="ECO:0000256" key="4">
    <source>
        <dbReference type="ARBA" id="ARBA00004479"/>
    </source>
</evidence>
<evidence type="ECO:0000256" key="18">
    <source>
        <dbReference type="ARBA" id="ARBA00023180"/>
    </source>
</evidence>
<evidence type="ECO:0000256" key="20">
    <source>
        <dbReference type="SAM" id="SignalP"/>
    </source>
</evidence>
<sequence>MASLIRFSQILCLSFMLLWFRVQSSSPSQSSLDSSPHFYRPEERSALLDFKSTTKSCDSLPKIQTWNESEDCCLWEGITCDKMKGHVIGLDLSWNCLEANLTTNSSLFRLEKLQTLNHAFNSFSYPNLSFGFNRWKSLTYLNLAVRGFTVIDIIKSQLENLCPGVVSCANILAVAACDSVVAVRKKQQ</sequence>
<proteinExistence type="inferred from homology"/>
<evidence type="ECO:0000256" key="19">
    <source>
        <dbReference type="RuleBase" id="RU004241"/>
    </source>
</evidence>
<name>A0AAV5L7I3_9ROSI</name>
<evidence type="ECO:0000256" key="2">
    <source>
        <dbReference type="ARBA" id="ARBA00001913"/>
    </source>
</evidence>
<comment type="subcellular location">
    <subcellularLocation>
        <location evidence="4">Membrane</location>
        <topology evidence="4">Single-pass type I membrane protein</topology>
    </subcellularLocation>
</comment>
<accession>A0AAV5L7I3</accession>
<evidence type="ECO:0000259" key="21">
    <source>
        <dbReference type="PROSITE" id="PS50873"/>
    </source>
</evidence>
<dbReference type="InterPro" id="IPR046956">
    <property type="entry name" value="RLP23-like"/>
</dbReference>
<dbReference type="InterPro" id="IPR002016">
    <property type="entry name" value="Haem_peroxidase"/>
</dbReference>
<protein>
    <recommendedName>
        <fullName evidence="5">peroxidase</fullName>
        <ecNumber evidence="5">1.11.1.7</ecNumber>
    </recommendedName>
</protein>
<gene>
    <name evidence="22" type="ORF">SLEP1_g41651</name>
</gene>
<keyword evidence="10" id="KW-0479">Metal-binding</keyword>
<evidence type="ECO:0000313" key="22">
    <source>
        <dbReference type="EMBL" id="GKV33107.1"/>
    </source>
</evidence>
<evidence type="ECO:0000256" key="16">
    <source>
        <dbReference type="ARBA" id="ARBA00023136"/>
    </source>
</evidence>
<keyword evidence="6" id="KW-0575">Peroxidase</keyword>
<dbReference type="EMBL" id="BPVZ01000099">
    <property type="protein sequence ID" value="GKV33107.1"/>
    <property type="molecule type" value="Genomic_DNA"/>
</dbReference>
<feature type="domain" description="Plant heme peroxidase family profile" evidence="21">
    <location>
        <begin position="142"/>
        <end position="188"/>
    </location>
</feature>
<comment type="similarity">
    <text evidence="19">Belongs to the peroxidase family.</text>
</comment>
<keyword evidence="14" id="KW-0560">Oxidoreductase</keyword>
<evidence type="ECO:0000256" key="8">
    <source>
        <dbReference type="ARBA" id="ARBA00022617"/>
    </source>
</evidence>
<dbReference type="Gene3D" id="3.80.10.10">
    <property type="entry name" value="Ribonuclease Inhibitor"/>
    <property type="match status" value="1"/>
</dbReference>
<keyword evidence="11 20" id="KW-0732">Signal</keyword>
<evidence type="ECO:0000256" key="17">
    <source>
        <dbReference type="ARBA" id="ARBA00023170"/>
    </source>
</evidence>
<dbReference type="GO" id="GO:0006979">
    <property type="term" value="P:response to oxidative stress"/>
    <property type="evidence" value="ECO:0007669"/>
    <property type="project" value="InterPro"/>
</dbReference>
<keyword evidence="7" id="KW-0433">Leucine-rich repeat</keyword>
<evidence type="ECO:0000256" key="10">
    <source>
        <dbReference type="ARBA" id="ARBA00022723"/>
    </source>
</evidence>
<keyword evidence="12" id="KW-0677">Repeat</keyword>
<dbReference type="SUPFAM" id="SSF48113">
    <property type="entry name" value="Heme-dependent peroxidases"/>
    <property type="match status" value="1"/>
</dbReference>
<feature type="chain" id="PRO_5043506878" description="peroxidase" evidence="20">
    <location>
        <begin position="25"/>
        <end position="188"/>
    </location>
</feature>
<dbReference type="InterPro" id="IPR010255">
    <property type="entry name" value="Haem_peroxidase_sf"/>
</dbReference>
<evidence type="ECO:0000256" key="3">
    <source>
        <dbReference type="ARBA" id="ARBA00001970"/>
    </source>
</evidence>
<dbReference type="SUPFAM" id="SSF52058">
    <property type="entry name" value="L domain-like"/>
    <property type="match status" value="1"/>
</dbReference>
<evidence type="ECO:0000256" key="11">
    <source>
        <dbReference type="ARBA" id="ARBA00022729"/>
    </source>
</evidence>
<evidence type="ECO:0000256" key="7">
    <source>
        <dbReference type="ARBA" id="ARBA00022614"/>
    </source>
</evidence>
<dbReference type="PRINTS" id="PR00461">
    <property type="entry name" value="PLPEROXIDASE"/>
</dbReference>
<keyword evidence="13" id="KW-1133">Transmembrane helix</keyword>
<keyword evidence="17" id="KW-0675">Receptor</keyword>
<comment type="cofactor">
    <cofactor evidence="2">
        <name>Ca(2+)</name>
        <dbReference type="ChEBI" id="CHEBI:29108"/>
    </cofactor>
</comment>
<dbReference type="Pfam" id="PF08263">
    <property type="entry name" value="LRRNT_2"/>
    <property type="match status" value="1"/>
</dbReference>
<keyword evidence="16" id="KW-0472">Membrane</keyword>
<dbReference type="PANTHER" id="PTHR48061">
    <property type="entry name" value="LEUCINE-RICH REPEAT RECEPTOR PROTEIN KINASE EMS1-LIKE-RELATED"/>
    <property type="match status" value="1"/>
</dbReference>
<evidence type="ECO:0000256" key="12">
    <source>
        <dbReference type="ARBA" id="ARBA00022737"/>
    </source>
</evidence>
<comment type="caution">
    <text evidence="22">The sequence shown here is derived from an EMBL/GenBank/DDBJ whole genome shotgun (WGS) entry which is preliminary data.</text>
</comment>
<dbReference type="GO" id="GO:0020037">
    <property type="term" value="F:heme binding"/>
    <property type="evidence" value="ECO:0007669"/>
    <property type="project" value="InterPro"/>
</dbReference>
<dbReference type="InterPro" id="IPR013210">
    <property type="entry name" value="LRR_N_plant-typ"/>
</dbReference>
<dbReference type="InterPro" id="IPR032675">
    <property type="entry name" value="LRR_dom_sf"/>
</dbReference>
<organism evidence="22 23">
    <name type="scientific">Rubroshorea leprosula</name>
    <dbReference type="NCBI Taxonomy" id="152421"/>
    <lineage>
        <taxon>Eukaryota</taxon>
        <taxon>Viridiplantae</taxon>
        <taxon>Streptophyta</taxon>
        <taxon>Embryophyta</taxon>
        <taxon>Tracheophyta</taxon>
        <taxon>Spermatophyta</taxon>
        <taxon>Magnoliopsida</taxon>
        <taxon>eudicotyledons</taxon>
        <taxon>Gunneridae</taxon>
        <taxon>Pentapetalae</taxon>
        <taxon>rosids</taxon>
        <taxon>malvids</taxon>
        <taxon>Malvales</taxon>
        <taxon>Dipterocarpaceae</taxon>
        <taxon>Rubroshorea</taxon>
    </lineage>
</organism>
<comment type="catalytic activity">
    <reaction evidence="1">
        <text>2 a phenolic donor + H2O2 = 2 a phenolic radical donor + 2 H2O</text>
        <dbReference type="Rhea" id="RHEA:56136"/>
        <dbReference type="ChEBI" id="CHEBI:15377"/>
        <dbReference type="ChEBI" id="CHEBI:16240"/>
        <dbReference type="ChEBI" id="CHEBI:139520"/>
        <dbReference type="ChEBI" id="CHEBI:139521"/>
        <dbReference type="EC" id="1.11.1.7"/>
    </reaction>
</comment>
<dbReference type="PANTHER" id="PTHR48061:SF12">
    <property type="entry name" value="DISEASE RESISTANCE LIKE PROTEIN"/>
    <property type="match status" value="1"/>
</dbReference>
<keyword evidence="15" id="KW-0408">Iron</keyword>